<evidence type="ECO:0000256" key="7">
    <source>
        <dbReference type="PROSITE-ProRule" id="PRU00042"/>
    </source>
</evidence>
<dbReference type="EMBL" id="JAJJHW010003409">
    <property type="protein sequence ID" value="KAH8359610.1"/>
    <property type="molecule type" value="Genomic_DNA"/>
</dbReference>
<feature type="region of interest" description="Disordered" evidence="9">
    <location>
        <begin position="140"/>
        <end position="164"/>
    </location>
</feature>
<evidence type="ECO:0000313" key="12">
    <source>
        <dbReference type="EMBL" id="KAH8359610.1"/>
    </source>
</evidence>
<evidence type="ECO:0000313" key="13">
    <source>
        <dbReference type="Proteomes" id="UP001200034"/>
    </source>
</evidence>
<dbReference type="GO" id="GO:0000981">
    <property type="term" value="F:DNA-binding transcription factor activity, RNA polymerase II-specific"/>
    <property type="evidence" value="ECO:0007669"/>
    <property type="project" value="TreeGrafter"/>
</dbReference>
<proteinExistence type="predicted"/>
<dbReference type="Proteomes" id="UP001200034">
    <property type="component" value="Unassembled WGS sequence"/>
</dbReference>
<dbReference type="Gene3D" id="3.40.1800.20">
    <property type="match status" value="1"/>
</dbReference>
<evidence type="ECO:0000256" key="4">
    <source>
        <dbReference type="ARBA" id="ARBA00022771"/>
    </source>
</evidence>
<dbReference type="Pfam" id="PF07776">
    <property type="entry name" value="zf-AD"/>
    <property type="match status" value="1"/>
</dbReference>
<sequence>MERLCRVCMDSSVTLVDIFAKRQQPSKKDPNLAEMLNEFCTVKPDDLLPQQICLSCVLATQNAYKFKCTCEESNRQLLKLLSMKKQEQHKSTQYAVPFVEAVYQSEELPVNLNCVKKEPLSHDEATDASAQILQPLIVKSKEKPERKRQVKTLKRRKQQPLDDKPHKCRFCGKGFSSSYPKRLHEKRHTGEKSHFCGTCGKGFLRAHDLTIHNRRLHTDERPFQCPHCPRSFIQNHLLRTHMQHHKTKELRCDICPTVFKVQSQLRLHQSVPHGPSEEKNNGGMSIYLQQKQQKFSPGQERGLRDKLPPVSYEELDMEYELNDGDSSLNVNEIKFGADEGLSKFIDIKPKDDVKRQAK</sequence>
<evidence type="ECO:0000259" key="11">
    <source>
        <dbReference type="PROSITE" id="PS51915"/>
    </source>
</evidence>
<feature type="domain" description="C2H2-type" evidence="10">
    <location>
        <begin position="166"/>
        <end position="193"/>
    </location>
</feature>
<dbReference type="SMART" id="SM00355">
    <property type="entry name" value="ZnF_C2H2"/>
    <property type="match status" value="4"/>
</dbReference>
<keyword evidence="4 7" id="KW-0863">Zinc-finger</keyword>
<dbReference type="InterPro" id="IPR013087">
    <property type="entry name" value="Znf_C2H2_type"/>
</dbReference>
<dbReference type="PANTHER" id="PTHR24394:SF29">
    <property type="entry name" value="MYONEURIN"/>
    <property type="match status" value="1"/>
</dbReference>
<dbReference type="FunFam" id="3.30.160.60:FF:000446">
    <property type="entry name" value="Zinc finger protein"/>
    <property type="match status" value="1"/>
</dbReference>
<name>A0AAD4JU55_9MUSC</name>
<dbReference type="SMART" id="SM00868">
    <property type="entry name" value="zf-AD"/>
    <property type="match status" value="1"/>
</dbReference>
<organism evidence="12 13">
    <name type="scientific">Drosophila rubida</name>
    <dbReference type="NCBI Taxonomy" id="30044"/>
    <lineage>
        <taxon>Eukaryota</taxon>
        <taxon>Metazoa</taxon>
        <taxon>Ecdysozoa</taxon>
        <taxon>Arthropoda</taxon>
        <taxon>Hexapoda</taxon>
        <taxon>Insecta</taxon>
        <taxon>Pterygota</taxon>
        <taxon>Neoptera</taxon>
        <taxon>Endopterygota</taxon>
        <taxon>Diptera</taxon>
        <taxon>Brachycera</taxon>
        <taxon>Muscomorpha</taxon>
        <taxon>Ephydroidea</taxon>
        <taxon>Drosophilidae</taxon>
        <taxon>Drosophila</taxon>
    </lineage>
</organism>
<feature type="binding site" evidence="8">
    <location>
        <position position="5"/>
    </location>
    <ligand>
        <name>Zn(2+)</name>
        <dbReference type="ChEBI" id="CHEBI:29105"/>
    </ligand>
</feature>
<dbReference type="SUPFAM" id="SSF57716">
    <property type="entry name" value="Glucocorticoid receptor-like (DNA-binding domain)"/>
    <property type="match status" value="1"/>
</dbReference>
<evidence type="ECO:0000256" key="3">
    <source>
        <dbReference type="ARBA" id="ARBA00022737"/>
    </source>
</evidence>
<dbReference type="AlphaFoldDB" id="A0AAD4JU55"/>
<dbReference type="GO" id="GO:0005634">
    <property type="term" value="C:nucleus"/>
    <property type="evidence" value="ECO:0007669"/>
    <property type="project" value="UniProtKB-SubCell"/>
</dbReference>
<evidence type="ECO:0000259" key="10">
    <source>
        <dbReference type="PROSITE" id="PS50157"/>
    </source>
</evidence>
<feature type="binding site" evidence="8">
    <location>
        <position position="8"/>
    </location>
    <ligand>
        <name>Zn(2+)</name>
        <dbReference type="ChEBI" id="CHEBI:29105"/>
    </ligand>
</feature>
<feature type="domain" description="C2H2-type" evidence="10">
    <location>
        <begin position="223"/>
        <end position="250"/>
    </location>
</feature>
<dbReference type="Gene3D" id="3.30.160.60">
    <property type="entry name" value="Classic Zinc Finger"/>
    <property type="match status" value="3"/>
</dbReference>
<keyword evidence="5 8" id="KW-0862">Zinc</keyword>
<dbReference type="PANTHER" id="PTHR24394">
    <property type="entry name" value="ZINC FINGER PROTEIN"/>
    <property type="match status" value="1"/>
</dbReference>
<dbReference type="Pfam" id="PF00096">
    <property type="entry name" value="zf-C2H2"/>
    <property type="match status" value="2"/>
</dbReference>
<dbReference type="InterPro" id="IPR012934">
    <property type="entry name" value="Znf_AD"/>
</dbReference>
<dbReference type="PROSITE" id="PS00028">
    <property type="entry name" value="ZINC_FINGER_C2H2_1"/>
    <property type="match status" value="4"/>
</dbReference>
<evidence type="ECO:0000256" key="8">
    <source>
        <dbReference type="PROSITE-ProRule" id="PRU01263"/>
    </source>
</evidence>
<feature type="compositionally biased region" description="Basic residues" evidence="9">
    <location>
        <begin position="148"/>
        <end position="158"/>
    </location>
</feature>
<evidence type="ECO:0000256" key="1">
    <source>
        <dbReference type="ARBA" id="ARBA00004123"/>
    </source>
</evidence>
<evidence type="ECO:0000256" key="6">
    <source>
        <dbReference type="ARBA" id="ARBA00023242"/>
    </source>
</evidence>
<dbReference type="GO" id="GO:0008270">
    <property type="term" value="F:zinc ion binding"/>
    <property type="evidence" value="ECO:0007669"/>
    <property type="project" value="UniProtKB-UniRule"/>
</dbReference>
<evidence type="ECO:0000256" key="2">
    <source>
        <dbReference type="ARBA" id="ARBA00022723"/>
    </source>
</evidence>
<gene>
    <name evidence="12" type="ORF">KR093_007805</name>
</gene>
<protein>
    <submittedName>
        <fullName evidence="12">Uncharacterized protein</fullName>
    </submittedName>
</protein>
<dbReference type="PROSITE" id="PS51915">
    <property type="entry name" value="ZAD"/>
    <property type="match status" value="1"/>
</dbReference>
<comment type="caution">
    <text evidence="12">The sequence shown here is derived from an EMBL/GenBank/DDBJ whole genome shotgun (WGS) entry which is preliminary data.</text>
</comment>
<evidence type="ECO:0000256" key="5">
    <source>
        <dbReference type="ARBA" id="ARBA00022833"/>
    </source>
</evidence>
<keyword evidence="3" id="KW-0677">Repeat</keyword>
<dbReference type="SUPFAM" id="SSF57667">
    <property type="entry name" value="beta-beta-alpha zinc fingers"/>
    <property type="match status" value="2"/>
</dbReference>
<comment type="subcellular location">
    <subcellularLocation>
        <location evidence="1">Nucleus</location>
    </subcellularLocation>
</comment>
<dbReference type="PROSITE" id="PS50157">
    <property type="entry name" value="ZINC_FINGER_C2H2_2"/>
    <property type="match status" value="4"/>
</dbReference>
<reference evidence="12" key="1">
    <citation type="journal article" date="2021" name="Mol. Ecol. Resour.">
        <title>Phylogenomic analyses of the genus Drosophila reveals genomic signals of climate adaptation.</title>
        <authorList>
            <person name="Li F."/>
            <person name="Rane R.V."/>
            <person name="Luria V."/>
            <person name="Xiong Z."/>
            <person name="Chen J."/>
            <person name="Li Z."/>
            <person name="Catullo R.A."/>
            <person name="Griffin P.C."/>
            <person name="Schiffer M."/>
            <person name="Pearce S."/>
            <person name="Lee S.F."/>
            <person name="McElroy K."/>
            <person name="Stocker A."/>
            <person name="Shirriffs J."/>
            <person name="Cockerell F."/>
            <person name="Coppin C."/>
            <person name="Sgro C.M."/>
            <person name="Karger A."/>
            <person name="Cain J.W."/>
            <person name="Weber J.A."/>
            <person name="Santpere G."/>
            <person name="Kirschner M.W."/>
            <person name="Hoffmann A.A."/>
            <person name="Oakeshott J.G."/>
            <person name="Zhang G."/>
        </authorList>
    </citation>
    <scope>NUCLEOTIDE SEQUENCE</scope>
    <source>
        <strain evidence="12">BGI-SZ-2011g</strain>
    </source>
</reference>
<dbReference type="InterPro" id="IPR036236">
    <property type="entry name" value="Znf_C2H2_sf"/>
</dbReference>
<feature type="binding site" evidence="8">
    <location>
        <position position="56"/>
    </location>
    <ligand>
        <name>Zn(2+)</name>
        <dbReference type="ChEBI" id="CHEBI:29105"/>
    </ligand>
</feature>
<feature type="binding site" evidence="8">
    <location>
        <position position="53"/>
    </location>
    <ligand>
        <name>Zn(2+)</name>
        <dbReference type="ChEBI" id="CHEBI:29105"/>
    </ligand>
</feature>
<keyword evidence="6" id="KW-0539">Nucleus</keyword>
<keyword evidence="13" id="KW-1185">Reference proteome</keyword>
<evidence type="ECO:0000256" key="9">
    <source>
        <dbReference type="SAM" id="MobiDB-lite"/>
    </source>
</evidence>
<keyword evidence="2 8" id="KW-0479">Metal-binding</keyword>
<feature type="domain" description="C2H2-type" evidence="10">
    <location>
        <begin position="250"/>
        <end position="278"/>
    </location>
</feature>
<accession>A0AAD4JU55</accession>
<feature type="domain" description="C2H2-type" evidence="10">
    <location>
        <begin position="194"/>
        <end position="222"/>
    </location>
</feature>
<feature type="domain" description="ZAD" evidence="11">
    <location>
        <begin position="3"/>
        <end position="80"/>
    </location>
</feature>